<accession>A0A4D4M900</accession>
<dbReference type="Proteomes" id="UP000302139">
    <property type="component" value="Unassembled WGS sequence"/>
</dbReference>
<keyword evidence="3 6" id="KW-1133">Transmembrane helix</keyword>
<dbReference type="InterPro" id="IPR013130">
    <property type="entry name" value="Fe3_Rdtase_TM_dom"/>
</dbReference>
<dbReference type="Pfam" id="PF01794">
    <property type="entry name" value="Ferric_reduct"/>
    <property type="match status" value="1"/>
</dbReference>
<evidence type="ECO:0000313" key="9">
    <source>
        <dbReference type="EMBL" id="GDY71537.1"/>
    </source>
</evidence>
<comment type="caution">
    <text evidence="8">The sequence shown here is derived from an EMBL/GenBank/DDBJ whole genome shotgun (WGS) entry which is preliminary data.</text>
</comment>
<evidence type="ECO:0000256" key="1">
    <source>
        <dbReference type="ARBA" id="ARBA00004141"/>
    </source>
</evidence>
<dbReference type="AlphaFoldDB" id="A0A4D4M900"/>
<dbReference type="RefSeq" id="WP_048894339.1">
    <property type="nucleotide sequence ID" value="NZ_BAABTN010000034.1"/>
</dbReference>
<keyword evidence="4 6" id="KW-0472">Membrane</keyword>
<proteinExistence type="predicted"/>
<feature type="domain" description="Ferric oxidoreductase" evidence="7">
    <location>
        <begin position="90"/>
        <end position="174"/>
    </location>
</feature>
<sequence>MTTPRISQSPPPKPPVRPRNWPPPAVPPPSRRTGRVPRRLPARRRPLVVDTLAAATGLGLGISLALGISAQTISALQAPGGVATALGRITGMLSGYAMVITVLLSARIPPLERALGQDRLIVWHRRLGPWGLYLLPAHAVLITVGYARAAKTGILAEIGSLLWTYPGILSATVGSACCWPPGSPPTGVRDAG</sequence>
<gene>
    <name evidence="8" type="ORF">SAV14893_075120</name>
    <name evidence="9" type="ORF">SAV31267_010220</name>
</gene>
<dbReference type="Proteomes" id="UP000299211">
    <property type="component" value="Unassembled WGS sequence"/>
</dbReference>
<reference evidence="9 10" key="1">
    <citation type="submission" date="2019-04" db="EMBL/GenBank/DDBJ databases">
        <title>Draft genome sequences of Streptomyces avermitilis ATCC 31267.</title>
        <authorList>
            <person name="Komaki H."/>
            <person name="Tamura T."/>
            <person name="Hosoyama A."/>
        </authorList>
    </citation>
    <scope>NUCLEOTIDE SEQUENCE [LARGE SCALE GENOMIC DNA]</scope>
    <source>
        <strain evidence="9 10">ATCC 31267</strain>
    </source>
</reference>
<evidence type="ECO:0000256" key="2">
    <source>
        <dbReference type="ARBA" id="ARBA00022692"/>
    </source>
</evidence>
<feature type="transmembrane region" description="Helical" evidence="6">
    <location>
        <begin position="85"/>
        <end position="106"/>
    </location>
</feature>
<evidence type="ECO:0000313" key="10">
    <source>
        <dbReference type="Proteomes" id="UP000299211"/>
    </source>
</evidence>
<feature type="transmembrane region" description="Helical" evidence="6">
    <location>
        <begin position="127"/>
        <end position="147"/>
    </location>
</feature>
<dbReference type="GO" id="GO:0016020">
    <property type="term" value="C:membrane"/>
    <property type="evidence" value="ECO:0007669"/>
    <property type="project" value="UniProtKB-SubCell"/>
</dbReference>
<feature type="region of interest" description="Disordered" evidence="5">
    <location>
        <begin position="1"/>
        <end position="40"/>
    </location>
</feature>
<evidence type="ECO:0000313" key="11">
    <source>
        <dbReference type="Proteomes" id="UP000302139"/>
    </source>
</evidence>
<organism evidence="8 11">
    <name type="scientific">Streptomyces avermitilis</name>
    <dbReference type="NCBI Taxonomy" id="33903"/>
    <lineage>
        <taxon>Bacteria</taxon>
        <taxon>Bacillati</taxon>
        <taxon>Actinomycetota</taxon>
        <taxon>Actinomycetes</taxon>
        <taxon>Kitasatosporales</taxon>
        <taxon>Streptomycetaceae</taxon>
        <taxon>Streptomyces</taxon>
    </lineage>
</organism>
<reference evidence="8 11" key="2">
    <citation type="submission" date="2019-04" db="EMBL/GenBank/DDBJ databases">
        <title>Draft genome sequences of Streptomyces avermitilis NBRC 14893.</title>
        <authorList>
            <person name="Komaki H."/>
            <person name="Tamura T."/>
            <person name="Hosoyama A."/>
        </authorList>
    </citation>
    <scope>NUCLEOTIDE SEQUENCE [LARGE SCALE GENOMIC DNA]</scope>
    <source>
        <strain evidence="8 11">NBRC 14893</strain>
    </source>
</reference>
<comment type="subcellular location">
    <subcellularLocation>
        <location evidence="1">Membrane</location>
        <topology evidence="1">Multi-pass membrane protein</topology>
    </subcellularLocation>
</comment>
<evidence type="ECO:0000256" key="4">
    <source>
        <dbReference type="ARBA" id="ARBA00023136"/>
    </source>
</evidence>
<evidence type="ECO:0000259" key="7">
    <source>
        <dbReference type="Pfam" id="PF01794"/>
    </source>
</evidence>
<feature type="transmembrane region" description="Helical" evidence="6">
    <location>
        <begin position="47"/>
        <end position="73"/>
    </location>
</feature>
<dbReference type="EMBL" id="BJHY01000001">
    <property type="protein sequence ID" value="GDY71537.1"/>
    <property type="molecule type" value="Genomic_DNA"/>
</dbReference>
<keyword evidence="2 6" id="KW-0812">Transmembrane</keyword>
<dbReference type="EMBL" id="BJHX01000001">
    <property type="protein sequence ID" value="GDY68119.1"/>
    <property type="molecule type" value="Genomic_DNA"/>
</dbReference>
<protein>
    <recommendedName>
        <fullName evidence="7">Ferric oxidoreductase domain-containing protein</fullName>
    </recommendedName>
</protein>
<feature type="compositionally biased region" description="Pro residues" evidence="5">
    <location>
        <begin position="9"/>
        <end position="30"/>
    </location>
</feature>
<evidence type="ECO:0000313" key="8">
    <source>
        <dbReference type="EMBL" id="GDY68119.1"/>
    </source>
</evidence>
<name>A0A4D4M900_STRAX</name>
<evidence type="ECO:0000256" key="5">
    <source>
        <dbReference type="SAM" id="MobiDB-lite"/>
    </source>
</evidence>
<evidence type="ECO:0000256" key="6">
    <source>
        <dbReference type="SAM" id="Phobius"/>
    </source>
</evidence>
<evidence type="ECO:0000256" key="3">
    <source>
        <dbReference type="ARBA" id="ARBA00022989"/>
    </source>
</evidence>